<comment type="caution">
    <text evidence="7">The sequence shown here is derived from an EMBL/GenBank/DDBJ whole genome shotgun (WGS) entry which is preliminary data.</text>
</comment>
<dbReference type="Proteomes" id="UP000600449">
    <property type="component" value="Unassembled WGS sequence"/>
</dbReference>
<feature type="transmembrane region" description="Helical" evidence="5">
    <location>
        <begin position="12"/>
        <end position="29"/>
    </location>
</feature>
<reference evidence="7 8" key="1">
    <citation type="journal article" date="2014" name="Int. J. Syst. Evol. Microbiol.">
        <title>Complete genome sequence of Corynebacterium casei LMG S-19264T (=DSM 44701T), isolated from a smear-ripened cheese.</title>
        <authorList>
            <consortium name="US DOE Joint Genome Institute (JGI-PGF)"/>
            <person name="Walter F."/>
            <person name="Albersmeier A."/>
            <person name="Kalinowski J."/>
            <person name="Ruckert C."/>
        </authorList>
    </citation>
    <scope>NUCLEOTIDE SEQUENCE [LARGE SCALE GENOMIC DNA]</scope>
    <source>
        <strain evidence="7 8">CGMCC 1.9161</strain>
    </source>
</reference>
<gene>
    <name evidence="7" type="ORF">GCM10011322_02020</name>
</gene>
<feature type="transmembrane region" description="Helical" evidence="5">
    <location>
        <begin position="137"/>
        <end position="155"/>
    </location>
</feature>
<name>A0A917Q440_9HYPH</name>
<organism evidence="7 8">
    <name type="scientific">Salinarimonas ramus</name>
    <dbReference type="NCBI Taxonomy" id="690164"/>
    <lineage>
        <taxon>Bacteria</taxon>
        <taxon>Pseudomonadati</taxon>
        <taxon>Pseudomonadota</taxon>
        <taxon>Alphaproteobacteria</taxon>
        <taxon>Hyphomicrobiales</taxon>
        <taxon>Salinarimonadaceae</taxon>
        <taxon>Salinarimonas</taxon>
    </lineage>
</organism>
<dbReference type="AlphaFoldDB" id="A0A917Q440"/>
<accession>A0A917Q440</accession>
<evidence type="ECO:0000259" key="6">
    <source>
        <dbReference type="Pfam" id="PF13515"/>
    </source>
</evidence>
<keyword evidence="4 5" id="KW-0472">Membrane</keyword>
<feature type="transmembrane region" description="Helical" evidence="5">
    <location>
        <begin position="64"/>
        <end position="81"/>
    </location>
</feature>
<keyword evidence="8" id="KW-1185">Reference proteome</keyword>
<comment type="subcellular location">
    <subcellularLocation>
        <location evidence="1">Membrane</location>
        <topology evidence="1">Multi-pass membrane protein</topology>
    </subcellularLocation>
</comment>
<dbReference type="Pfam" id="PF13515">
    <property type="entry name" value="FUSC_2"/>
    <property type="match status" value="1"/>
</dbReference>
<evidence type="ECO:0000256" key="2">
    <source>
        <dbReference type="ARBA" id="ARBA00022692"/>
    </source>
</evidence>
<evidence type="ECO:0000256" key="4">
    <source>
        <dbReference type="ARBA" id="ARBA00023136"/>
    </source>
</evidence>
<evidence type="ECO:0000256" key="5">
    <source>
        <dbReference type="SAM" id="Phobius"/>
    </source>
</evidence>
<evidence type="ECO:0000256" key="1">
    <source>
        <dbReference type="ARBA" id="ARBA00004141"/>
    </source>
</evidence>
<keyword evidence="3 5" id="KW-1133">Transmembrane helix</keyword>
<dbReference type="EMBL" id="BMMF01000001">
    <property type="protein sequence ID" value="GGK18878.1"/>
    <property type="molecule type" value="Genomic_DNA"/>
</dbReference>
<evidence type="ECO:0000313" key="8">
    <source>
        <dbReference type="Proteomes" id="UP000600449"/>
    </source>
</evidence>
<sequence>MTLIDRKTARDLARVGLQTGAAVTLVYFVMRWYGIDHLSWAIISALFSIRLASDSTVSVGVTRVTAALIGTALGLASVFVFDSLLPGSWPVLAAVLVASVAANLMTTLWPSLNYIAVAAAIVAVNADAEIVEALERALAIMIGSTGAAIASFVVWPESARSRAIRNIAYALEDCRRLVEASLGGLSGADAEDTRQIDGDFQRHIGTARAIAGDARFRKGLAGGHSLAEGLIAIERLWHATIVLDRAAEERREGLRREERGLSLRIDRIRQEVADYLASVVAHLRQDGHEETPPNEDSVVQCLCEAEDALRHTKSETSLTDDADHERAVSALRFGIDEVRKNIIEIAELIAPGREALHRGDRDERGIFKRIDDAA</sequence>
<evidence type="ECO:0000313" key="7">
    <source>
        <dbReference type="EMBL" id="GGK18878.1"/>
    </source>
</evidence>
<protein>
    <submittedName>
        <fullName evidence="7">FUSC family protein</fullName>
    </submittedName>
</protein>
<dbReference type="InterPro" id="IPR049453">
    <property type="entry name" value="Memb_transporter_dom"/>
</dbReference>
<feature type="domain" description="Integral membrane bound transporter" evidence="6">
    <location>
        <begin position="25"/>
        <end position="148"/>
    </location>
</feature>
<evidence type="ECO:0000256" key="3">
    <source>
        <dbReference type="ARBA" id="ARBA00022989"/>
    </source>
</evidence>
<feature type="transmembrane region" description="Helical" evidence="5">
    <location>
        <begin position="87"/>
        <end position="105"/>
    </location>
</feature>
<dbReference type="RefSeq" id="WP_188908553.1">
    <property type="nucleotide sequence ID" value="NZ_BMMF01000001.1"/>
</dbReference>
<proteinExistence type="predicted"/>
<dbReference type="GO" id="GO:0016020">
    <property type="term" value="C:membrane"/>
    <property type="evidence" value="ECO:0007669"/>
    <property type="project" value="UniProtKB-SubCell"/>
</dbReference>
<keyword evidence="2 5" id="KW-0812">Transmembrane</keyword>